<gene>
    <name evidence="1" type="ORF">B0H15DRAFT_952466</name>
</gene>
<protein>
    <submittedName>
        <fullName evidence="1">Uncharacterized protein</fullName>
    </submittedName>
</protein>
<evidence type="ECO:0000313" key="1">
    <source>
        <dbReference type="EMBL" id="KAJ7082368.1"/>
    </source>
</evidence>
<dbReference type="AlphaFoldDB" id="A0AAD6XJ53"/>
<proteinExistence type="predicted"/>
<dbReference type="EMBL" id="JARJCN010000045">
    <property type="protein sequence ID" value="KAJ7082368.1"/>
    <property type="molecule type" value="Genomic_DNA"/>
</dbReference>
<sequence length="210" mass="23459">MSHVRRGRFPARCIQRKSWTLNGGPSRLFGRTAAAACSLRSGAHGAAVTRLRAARGTFRARHAATAACVRGCWHPVAVAHTSVCLFDSIIQRQSFKLKLHLATSLDWCAESRFDIQPIARVIRRVRLFLFLRLERGPGQRGMSLWTAQGAGWFVRRRPRHWDLFPARCVEFLVLDTPGTPSSKQLEDTGPAPARTPIRAHPALLPHCDLL</sequence>
<evidence type="ECO:0000313" key="2">
    <source>
        <dbReference type="Proteomes" id="UP001222325"/>
    </source>
</evidence>
<keyword evidence="2" id="KW-1185">Reference proteome</keyword>
<dbReference type="Proteomes" id="UP001222325">
    <property type="component" value="Unassembled WGS sequence"/>
</dbReference>
<organism evidence="1 2">
    <name type="scientific">Mycena belliarum</name>
    <dbReference type="NCBI Taxonomy" id="1033014"/>
    <lineage>
        <taxon>Eukaryota</taxon>
        <taxon>Fungi</taxon>
        <taxon>Dikarya</taxon>
        <taxon>Basidiomycota</taxon>
        <taxon>Agaricomycotina</taxon>
        <taxon>Agaricomycetes</taxon>
        <taxon>Agaricomycetidae</taxon>
        <taxon>Agaricales</taxon>
        <taxon>Marasmiineae</taxon>
        <taxon>Mycenaceae</taxon>
        <taxon>Mycena</taxon>
    </lineage>
</organism>
<comment type="caution">
    <text evidence="1">The sequence shown here is derived from an EMBL/GenBank/DDBJ whole genome shotgun (WGS) entry which is preliminary data.</text>
</comment>
<reference evidence="1" key="1">
    <citation type="submission" date="2023-03" db="EMBL/GenBank/DDBJ databases">
        <title>Massive genome expansion in bonnet fungi (Mycena s.s.) driven by repeated elements and novel gene families across ecological guilds.</title>
        <authorList>
            <consortium name="Lawrence Berkeley National Laboratory"/>
            <person name="Harder C.B."/>
            <person name="Miyauchi S."/>
            <person name="Viragh M."/>
            <person name="Kuo A."/>
            <person name="Thoen E."/>
            <person name="Andreopoulos B."/>
            <person name="Lu D."/>
            <person name="Skrede I."/>
            <person name="Drula E."/>
            <person name="Henrissat B."/>
            <person name="Morin E."/>
            <person name="Kohler A."/>
            <person name="Barry K."/>
            <person name="LaButti K."/>
            <person name="Morin E."/>
            <person name="Salamov A."/>
            <person name="Lipzen A."/>
            <person name="Mereny Z."/>
            <person name="Hegedus B."/>
            <person name="Baldrian P."/>
            <person name="Stursova M."/>
            <person name="Weitz H."/>
            <person name="Taylor A."/>
            <person name="Grigoriev I.V."/>
            <person name="Nagy L.G."/>
            <person name="Martin F."/>
            <person name="Kauserud H."/>
        </authorList>
    </citation>
    <scope>NUCLEOTIDE SEQUENCE</scope>
    <source>
        <strain evidence="1">CBHHK173m</strain>
    </source>
</reference>
<name>A0AAD6XJ53_9AGAR</name>
<accession>A0AAD6XJ53</accession>